<name>A0A9D9GSX0_9GAMM</name>
<dbReference type="PROSITE" id="PS51123">
    <property type="entry name" value="OMPA_2"/>
    <property type="match status" value="1"/>
</dbReference>
<feature type="region of interest" description="Disordered" evidence="8">
    <location>
        <begin position="116"/>
        <end position="157"/>
    </location>
</feature>
<feature type="compositionally biased region" description="Polar residues" evidence="8">
    <location>
        <begin position="126"/>
        <end position="138"/>
    </location>
</feature>
<dbReference type="CDD" id="cd07185">
    <property type="entry name" value="OmpA_C-like"/>
    <property type="match status" value="1"/>
</dbReference>
<sequence length="374" mass="39801">MKKPEEPHENLERWMVSYADFLTLMFAVFVVLYSFAMTKQSEAQSMVQGLVQSFNEMGMISSTPGVIALPGPLASSAAAQSSQAAASASERVSAPVQGGGGVMSFGMTSAQTSVMEIDSETDSGEDSITQRQPQTEGTTTEDSENVTADGGMTPGGQAEEIAEGGSVAAAQDDSGEAMTGEPFDAIERSISSTIEELGIDNAVVIEKDHRWLTINIGSALLFAQDSAAVLNSARPVIAQIAAALRDINNYIRVRGYTDNLFASDGVYKNNWELSSARAIAVLEELENFGIDPSRLAAEAYSQYAPFYSNSTAAGRAQNRRVVIAISRNAIDRPRLEVLPGNSENLVQTPQAVRAGSVQMNFSRGADGSLDLNFN</sequence>
<evidence type="ECO:0000256" key="8">
    <source>
        <dbReference type="SAM" id="MobiDB-lite"/>
    </source>
</evidence>
<evidence type="ECO:0000256" key="9">
    <source>
        <dbReference type="SAM" id="Phobius"/>
    </source>
</evidence>
<dbReference type="Pfam" id="PF13677">
    <property type="entry name" value="MotB_plug"/>
    <property type="match status" value="1"/>
</dbReference>
<keyword evidence="5 9" id="KW-1133">Transmembrane helix</keyword>
<organism evidence="11 12">
    <name type="scientific">Candidatus Avisuccinivibrio stercorigallinarum</name>
    <dbReference type="NCBI Taxonomy" id="2840704"/>
    <lineage>
        <taxon>Bacteria</taxon>
        <taxon>Pseudomonadati</taxon>
        <taxon>Pseudomonadota</taxon>
        <taxon>Gammaproteobacteria</taxon>
        <taxon>Aeromonadales</taxon>
        <taxon>Succinivibrionaceae</taxon>
        <taxon>Succinivibrionaceae incertae sedis</taxon>
        <taxon>Candidatus Avisuccinivibrio</taxon>
    </lineage>
</organism>
<dbReference type="EMBL" id="JADINH010000048">
    <property type="protein sequence ID" value="MBO8415254.1"/>
    <property type="molecule type" value="Genomic_DNA"/>
</dbReference>
<reference evidence="11" key="1">
    <citation type="submission" date="2020-10" db="EMBL/GenBank/DDBJ databases">
        <authorList>
            <person name="Gilroy R."/>
        </authorList>
    </citation>
    <scope>NUCLEOTIDE SEQUENCE</scope>
    <source>
        <strain evidence="11">17213</strain>
    </source>
</reference>
<dbReference type="Gene3D" id="3.30.1330.60">
    <property type="entry name" value="OmpA-like domain"/>
    <property type="match status" value="1"/>
</dbReference>
<feature type="domain" description="OmpA-like" evidence="10">
    <location>
        <begin position="209"/>
        <end position="329"/>
    </location>
</feature>
<keyword evidence="3" id="KW-1003">Cell membrane</keyword>
<gene>
    <name evidence="11" type="ORF">IAB19_02605</name>
</gene>
<evidence type="ECO:0000256" key="7">
    <source>
        <dbReference type="PROSITE-ProRule" id="PRU00473"/>
    </source>
</evidence>
<keyword evidence="6 7" id="KW-0472">Membrane</keyword>
<dbReference type="PANTHER" id="PTHR30329">
    <property type="entry name" value="STATOR ELEMENT OF FLAGELLAR MOTOR COMPLEX"/>
    <property type="match status" value="1"/>
</dbReference>
<dbReference type="Pfam" id="PF00691">
    <property type="entry name" value="OmpA"/>
    <property type="match status" value="1"/>
</dbReference>
<evidence type="ECO:0000256" key="4">
    <source>
        <dbReference type="ARBA" id="ARBA00022692"/>
    </source>
</evidence>
<dbReference type="InterPro" id="IPR006665">
    <property type="entry name" value="OmpA-like"/>
</dbReference>
<comment type="similarity">
    <text evidence="2">Belongs to the MotB family.</text>
</comment>
<dbReference type="InterPro" id="IPR025713">
    <property type="entry name" value="MotB-like_N_dom"/>
</dbReference>
<accession>A0A9D9GSX0</accession>
<evidence type="ECO:0000256" key="3">
    <source>
        <dbReference type="ARBA" id="ARBA00022475"/>
    </source>
</evidence>
<dbReference type="AlphaFoldDB" id="A0A9D9GSX0"/>
<dbReference type="GO" id="GO:0005886">
    <property type="term" value="C:plasma membrane"/>
    <property type="evidence" value="ECO:0007669"/>
    <property type="project" value="UniProtKB-SubCell"/>
</dbReference>
<proteinExistence type="inferred from homology"/>
<dbReference type="InterPro" id="IPR036737">
    <property type="entry name" value="OmpA-like_sf"/>
</dbReference>
<dbReference type="SUPFAM" id="SSF103088">
    <property type="entry name" value="OmpA-like"/>
    <property type="match status" value="1"/>
</dbReference>
<dbReference type="Proteomes" id="UP000823631">
    <property type="component" value="Unassembled WGS sequence"/>
</dbReference>
<feature type="transmembrane region" description="Helical" evidence="9">
    <location>
        <begin position="15"/>
        <end position="36"/>
    </location>
</feature>
<evidence type="ECO:0000313" key="12">
    <source>
        <dbReference type="Proteomes" id="UP000823631"/>
    </source>
</evidence>
<keyword evidence="4 9" id="KW-0812">Transmembrane</keyword>
<comment type="subcellular location">
    <subcellularLocation>
        <location evidence="1">Cell membrane</location>
        <topology evidence="1">Single-pass membrane protein</topology>
    </subcellularLocation>
</comment>
<dbReference type="PANTHER" id="PTHR30329:SF20">
    <property type="entry name" value="EXPORTED PROTEIN"/>
    <property type="match status" value="1"/>
</dbReference>
<reference evidence="11" key="2">
    <citation type="journal article" date="2021" name="PeerJ">
        <title>Extensive microbial diversity within the chicken gut microbiome revealed by metagenomics and culture.</title>
        <authorList>
            <person name="Gilroy R."/>
            <person name="Ravi A."/>
            <person name="Getino M."/>
            <person name="Pursley I."/>
            <person name="Horton D.L."/>
            <person name="Alikhan N.F."/>
            <person name="Baker D."/>
            <person name="Gharbi K."/>
            <person name="Hall N."/>
            <person name="Watson M."/>
            <person name="Adriaenssens E.M."/>
            <person name="Foster-Nyarko E."/>
            <person name="Jarju S."/>
            <person name="Secka A."/>
            <person name="Antonio M."/>
            <person name="Oren A."/>
            <person name="Chaudhuri R.R."/>
            <person name="La Ragione R."/>
            <person name="Hildebrand F."/>
            <person name="Pallen M.J."/>
        </authorList>
    </citation>
    <scope>NUCLEOTIDE SEQUENCE</scope>
    <source>
        <strain evidence="11">17213</strain>
    </source>
</reference>
<evidence type="ECO:0000313" key="11">
    <source>
        <dbReference type="EMBL" id="MBO8415254.1"/>
    </source>
</evidence>
<dbReference type="InterPro" id="IPR050330">
    <property type="entry name" value="Bact_OuterMem_StrucFunc"/>
</dbReference>
<evidence type="ECO:0000256" key="6">
    <source>
        <dbReference type="ARBA" id="ARBA00023136"/>
    </source>
</evidence>
<evidence type="ECO:0000259" key="10">
    <source>
        <dbReference type="PROSITE" id="PS51123"/>
    </source>
</evidence>
<evidence type="ECO:0000256" key="2">
    <source>
        <dbReference type="ARBA" id="ARBA00008914"/>
    </source>
</evidence>
<evidence type="ECO:0000256" key="1">
    <source>
        <dbReference type="ARBA" id="ARBA00004162"/>
    </source>
</evidence>
<comment type="caution">
    <text evidence="11">The sequence shown here is derived from an EMBL/GenBank/DDBJ whole genome shotgun (WGS) entry which is preliminary data.</text>
</comment>
<evidence type="ECO:0000256" key="5">
    <source>
        <dbReference type="ARBA" id="ARBA00022989"/>
    </source>
</evidence>
<protein>
    <submittedName>
        <fullName evidence="11">OmpA family protein</fullName>
    </submittedName>
</protein>